<keyword evidence="1" id="KW-1133">Transmembrane helix</keyword>
<feature type="transmembrane region" description="Helical" evidence="1">
    <location>
        <begin position="6"/>
        <end position="25"/>
    </location>
</feature>
<comment type="caution">
    <text evidence="2">The sequence shown here is derived from an EMBL/GenBank/DDBJ whole genome shotgun (WGS) entry which is preliminary data.</text>
</comment>
<dbReference type="AlphaFoldDB" id="A0A1J5QT55"/>
<organism evidence="2">
    <name type="scientific">mine drainage metagenome</name>
    <dbReference type="NCBI Taxonomy" id="410659"/>
    <lineage>
        <taxon>unclassified sequences</taxon>
        <taxon>metagenomes</taxon>
        <taxon>ecological metagenomes</taxon>
    </lineage>
</organism>
<dbReference type="EMBL" id="MLJW01000467">
    <property type="protein sequence ID" value="OIQ86648.1"/>
    <property type="molecule type" value="Genomic_DNA"/>
</dbReference>
<evidence type="ECO:0000256" key="1">
    <source>
        <dbReference type="SAM" id="Phobius"/>
    </source>
</evidence>
<name>A0A1J5QT55_9ZZZZ</name>
<proteinExistence type="predicted"/>
<feature type="transmembrane region" description="Helical" evidence="1">
    <location>
        <begin position="37"/>
        <end position="59"/>
    </location>
</feature>
<keyword evidence="1" id="KW-0812">Transmembrane</keyword>
<sequence>MLVLRFLLILGAISVAVSLGVYVMTRDKRYLRFTWQLFKFSVMLLLVIGGVIAMGRIILF</sequence>
<reference evidence="2" key="1">
    <citation type="submission" date="2016-10" db="EMBL/GenBank/DDBJ databases">
        <title>Sequence of Gallionella enrichment culture.</title>
        <authorList>
            <person name="Poehlein A."/>
            <person name="Muehling M."/>
            <person name="Daniel R."/>
        </authorList>
    </citation>
    <scope>NUCLEOTIDE SEQUENCE</scope>
</reference>
<gene>
    <name evidence="2" type="ORF">GALL_314920</name>
</gene>
<accession>A0A1J5QT55</accession>
<protein>
    <submittedName>
        <fullName evidence="2">Uncharacterized protein</fullName>
    </submittedName>
</protein>
<evidence type="ECO:0000313" key="2">
    <source>
        <dbReference type="EMBL" id="OIQ86648.1"/>
    </source>
</evidence>
<keyword evidence="1" id="KW-0472">Membrane</keyword>